<reference evidence="1 2" key="1">
    <citation type="submission" date="2024-04" db="EMBL/GenBank/DDBJ databases">
        <authorList>
            <person name="Fracassetti M."/>
        </authorList>
    </citation>
    <scope>NUCLEOTIDE SEQUENCE [LARGE SCALE GENOMIC DNA]</scope>
</reference>
<evidence type="ECO:0000313" key="2">
    <source>
        <dbReference type="Proteomes" id="UP001497516"/>
    </source>
</evidence>
<accession>A0AAV2DUT1</accession>
<organism evidence="1 2">
    <name type="scientific">Linum trigynum</name>
    <dbReference type="NCBI Taxonomy" id="586398"/>
    <lineage>
        <taxon>Eukaryota</taxon>
        <taxon>Viridiplantae</taxon>
        <taxon>Streptophyta</taxon>
        <taxon>Embryophyta</taxon>
        <taxon>Tracheophyta</taxon>
        <taxon>Spermatophyta</taxon>
        <taxon>Magnoliopsida</taxon>
        <taxon>eudicotyledons</taxon>
        <taxon>Gunneridae</taxon>
        <taxon>Pentapetalae</taxon>
        <taxon>rosids</taxon>
        <taxon>fabids</taxon>
        <taxon>Malpighiales</taxon>
        <taxon>Linaceae</taxon>
        <taxon>Linum</taxon>
    </lineage>
</organism>
<proteinExistence type="predicted"/>
<evidence type="ECO:0000313" key="1">
    <source>
        <dbReference type="EMBL" id="CAL1377105.1"/>
    </source>
</evidence>
<sequence length="133" mass="14868">MCTVGLFPSFALWEFNFHNFVEGRRLLLILTGRLSKPANTASNKEKEDWAASNATIITWLLAYVNTATALGFRVSPWLMRCGLTPTNTQANTSRKFQLEYNLSRFEQGDHDVRSGGFEGSVTCLPPSVSYEAL</sequence>
<protein>
    <submittedName>
        <fullName evidence="1">Uncharacterized protein</fullName>
    </submittedName>
</protein>
<name>A0AAV2DUT1_9ROSI</name>
<dbReference type="Proteomes" id="UP001497516">
    <property type="component" value="Chromosome 3"/>
</dbReference>
<keyword evidence="2" id="KW-1185">Reference proteome</keyword>
<dbReference type="EMBL" id="OZ034816">
    <property type="protein sequence ID" value="CAL1377105.1"/>
    <property type="molecule type" value="Genomic_DNA"/>
</dbReference>
<gene>
    <name evidence="1" type="ORF">LTRI10_LOCUS18778</name>
</gene>
<dbReference type="AlphaFoldDB" id="A0AAV2DUT1"/>